<dbReference type="InterPro" id="IPR011059">
    <property type="entry name" value="Metal-dep_hydrolase_composite"/>
</dbReference>
<accession>A0ABQ3DSU5</accession>
<dbReference type="InterPro" id="IPR032466">
    <property type="entry name" value="Metal_Hydrolase"/>
</dbReference>
<evidence type="ECO:0000313" key="3">
    <source>
        <dbReference type="Proteomes" id="UP000599437"/>
    </source>
</evidence>
<keyword evidence="3" id="KW-1185">Reference proteome</keyword>
<dbReference type="InterPro" id="IPR006680">
    <property type="entry name" value="Amidohydro-rel"/>
</dbReference>
<comment type="caution">
    <text evidence="2">The sequence shown here is derived from an EMBL/GenBank/DDBJ whole genome shotgun (WGS) entry which is preliminary data.</text>
</comment>
<organism evidence="2 3">
    <name type="scientific">Streptomyces chryseus</name>
    <dbReference type="NCBI Taxonomy" id="68186"/>
    <lineage>
        <taxon>Bacteria</taxon>
        <taxon>Bacillati</taxon>
        <taxon>Actinomycetota</taxon>
        <taxon>Actinomycetes</taxon>
        <taxon>Kitasatosporales</taxon>
        <taxon>Streptomycetaceae</taxon>
        <taxon>Streptomyces</taxon>
    </lineage>
</organism>
<sequence>MTGRSTPVLLHNGLLIDGTGGEPVADGAVLVEDGLVRWAGPSDELDARPQAAGPVRRVDVRGRTILPGFIDCHVHMAAPGGALSHAEIAAMPASLRVFLAAPRMKLTLDAGVTTARDLGGADAGHREAVESGLLPGPRLLVAVAMLSPTGGHGDFRAAHDDGANDPVMGQLADGVTGCRRAVREVLRQGADCVKIAATGGVWSPTDQPGDEGFLEDEIRTITEIAAGHGGRKVAAHAQGRRGILNAVRGGVASVEHGYEIDDEAIDLMLERGTFLVPTLTTANTDPDPQKAAGWAYAKKKHWQAVARRHVPHAVARGVRVAMGTDCGIAEHGTNLRELEHLVACGMTPMGAIRAGTAEAAELLGLAHEIGTLEAGKRADLVVARGNPLTDITALGRPDHVVLVMKDGVVFKDLDGLMT</sequence>
<gene>
    <name evidence="2" type="ORF">GCM10010346_41410</name>
</gene>
<protein>
    <submittedName>
        <fullName evidence="2">Hydrolase</fullName>
    </submittedName>
</protein>
<dbReference type="InterPro" id="IPR051781">
    <property type="entry name" value="Metallo-dep_Hydrolase"/>
</dbReference>
<dbReference type="Proteomes" id="UP000599437">
    <property type="component" value="Unassembled WGS sequence"/>
</dbReference>
<dbReference type="InterPro" id="IPR057744">
    <property type="entry name" value="OTAase-like"/>
</dbReference>
<name>A0ABQ3DSU5_9ACTN</name>
<feature type="domain" description="Amidohydrolase-related" evidence="1">
    <location>
        <begin position="64"/>
        <end position="408"/>
    </location>
</feature>
<evidence type="ECO:0000259" key="1">
    <source>
        <dbReference type="Pfam" id="PF01979"/>
    </source>
</evidence>
<keyword evidence="2" id="KW-0378">Hydrolase</keyword>
<dbReference type="Gene3D" id="2.30.40.10">
    <property type="entry name" value="Urease, subunit C, domain 1"/>
    <property type="match status" value="1"/>
</dbReference>
<dbReference type="EMBL" id="BMVO01000013">
    <property type="protein sequence ID" value="GHB13533.1"/>
    <property type="molecule type" value="Genomic_DNA"/>
</dbReference>
<dbReference type="Pfam" id="PF01979">
    <property type="entry name" value="Amidohydro_1"/>
    <property type="match status" value="1"/>
</dbReference>
<dbReference type="SUPFAM" id="SSF51338">
    <property type="entry name" value="Composite domain of metallo-dependent hydrolases"/>
    <property type="match status" value="1"/>
</dbReference>
<proteinExistence type="predicted"/>
<dbReference type="RefSeq" id="WP_138896658.1">
    <property type="nucleotide sequence ID" value="NZ_BMVO01000013.1"/>
</dbReference>
<dbReference type="CDD" id="cd01299">
    <property type="entry name" value="Met_dep_hydrolase_A"/>
    <property type="match status" value="1"/>
</dbReference>
<evidence type="ECO:0000313" key="2">
    <source>
        <dbReference type="EMBL" id="GHB13533.1"/>
    </source>
</evidence>
<dbReference type="PANTHER" id="PTHR43135">
    <property type="entry name" value="ALPHA-D-RIBOSE 1-METHYLPHOSPHONATE 5-TRIPHOSPHATE DIPHOSPHATASE"/>
    <property type="match status" value="1"/>
</dbReference>
<dbReference type="PANTHER" id="PTHR43135:SF3">
    <property type="entry name" value="ALPHA-D-RIBOSE 1-METHYLPHOSPHONATE 5-TRIPHOSPHATE DIPHOSPHATASE"/>
    <property type="match status" value="1"/>
</dbReference>
<dbReference type="GO" id="GO:0016787">
    <property type="term" value="F:hydrolase activity"/>
    <property type="evidence" value="ECO:0007669"/>
    <property type="project" value="UniProtKB-KW"/>
</dbReference>
<dbReference type="Gene3D" id="3.20.20.140">
    <property type="entry name" value="Metal-dependent hydrolases"/>
    <property type="match status" value="1"/>
</dbReference>
<dbReference type="SUPFAM" id="SSF51556">
    <property type="entry name" value="Metallo-dependent hydrolases"/>
    <property type="match status" value="1"/>
</dbReference>
<reference evidence="3" key="1">
    <citation type="journal article" date="2019" name="Int. J. Syst. Evol. Microbiol.">
        <title>The Global Catalogue of Microorganisms (GCM) 10K type strain sequencing project: providing services to taxonomists for standard genome sequencing and annotation.</title>
        <authorList>
            <consortium name="The Broad Institute Genomics Platform"/>
            <consortium name="The Broad Institute Genome Sequencing Center for Infectious Disease"/>
            <person name="Wu L."/>
            <person name="Ma J."/>
        </authorList>
    </citation>
    <scope>NUCLEOTIDE SEQUENCE [LARGE SCALE GENOMIC DNA]</scope>
    <source>
        <strain evidence="3">JCM 4737</strain>
    </source>
</reference>